<reference evidence="1 2" key="1">
    <citation type="submission" date="2018-06" db="EMBL/GenBank/DDBJ databases">
        <title>Comparative genomics reveals the genomic features of Rhizophagus irregularis, R. cerebriforme, R. diaphanum and Gigaspora rosea, and their symbiotic lifestyle signature.</title>
        <authorList>
            <person name="Morin E."/>
            <person name="San Clemente H."/>
            <person name="Chen E.C.H."/>
            <person name="De La Providencia I."/>
            <person name="Hainaut M."/>
            <person name="Kuo A."/>
            <person name="Kohler A."/>
            <person name="Murat C."/>
            <person name="Tang N."/>
            <person name="Roy S."/>
            <person name="Loubradou J."/>
            <person name="Henrissat B."/>
            <person name="Grigoriev I.V."/>
            <person name="Corradi N."/>
            <person name="Roux C."/>
            <person name="Martin F.M."/>
        </authorList>
    </citation>
    <scope>NUCLEOTIDE SEQUENCE [LARGE SCALE GENOMIC DNA]</scope>
    <source>
        <strain evidence="1 2">DAOM 194757</strain>
    </source>
</reference>
<accession>A0A397V698</accession>
<protein>
    <submittedName>
        <fullName evidence="1">Uncharacterized protein</fullName>
    </submittedName>
</protein>
<evidence type="ECO:0000313" key="2">
    <source>
        <dbReference type="Proteomes" id="UP000266673"/>
    </source>
</evidence>
<name>A0A397V698_9GLOM</name>
<proteinExistence type="predicted"/>
<dbReference type="OrthoDB" id="2437967at2759"/>
<dbReference type="AlphaFoldDB" id="A0A397V698"/>
<sequence length="107" mass="12219">MPSQPAPSYKDSHGNVVFYTMPYGEKKDTLYLISTCPVDTSLTLVQSTLTYHDIYNQANAFALANSNSCTNILLQVFDLMKQKKWTEAKFLWVENLPTYTKLARTDK</sequence>
<dbReference type="EMBL" id="QKWP01000571">
    <property type="protein sequence ID" value="RIB17965.1"/>
    <property type="molecule type" value="Genomic_DNA"/>
</dbReference>
<comment type="caution">
    <text evidence="1">The sequence shown here is derived from an EMBL/GenBank/DDBJ whole genome shotgun (WGS) entry which is preliminary data.</text>
</comment>
<organism evidence="1 2">
    <name type="scientific">Gigaspora rosea</name>
    <dbReference type="NCBI Taxonomy" id="44941"/>
    <lineage>
        <taxon>Eukaryota</taxon>
        <taxon>Fungi</taxon>
        <taxon>Fungi incertae sedis</taxon>
        <taxon>Mucoromycota</taxon>
        <taxon>Glomeromycotina</taxon>
        <taxon>Glomeromycetes</taxon>
        <taxon>Diversisporales</taxon>
        <taxon>Gigasporaceae</taxon>
        <taxon>Gigaspora</taxon>
    </lineage>
</organism>
<gene>
    <name evidence="1" type="ORF">C2G38_2185940</name>
</gene>
<dbReference type="Proteomes" id="UP000266673">
    <property type="component" value="Unassembled WGS sequence"/>
</dbReference>
<keyword evidence="2" id="KW-1185">Reference proteome</keyword>
<evidence type="ECO:0000313" key="1">
    <source>
        <dbReference type="EMBL" id="RIB17965.1"/>
    </source>
</evidence>